<keyword evidence="5 13" id="KW-0297">G-protein coupled receptor</keyword>
<dbReference type="InterPro" id="IPR000276">
    <property type="entry name" value="GPCR_Rhodpsn"/>
</dbReference>
<evidence type="ECO:0000256" key="10">
    <source>
        <dbReference type="ARBA" id="ARBA00023180"/>
    </source>
</evidence>
<proteinExistence type="inferred from homology"/>
<evidence type="ECO:0000313" key="16">
    <source>
        <dbReference type="EMBL" id="CAI5444909.1"/>
    </source>
</evidence>
<dbReference type="EMBL" id="CANHGI010000003">
    <property type="protein sequence ID" value="CAI5444909.1"/>
    <property type="molecule type" value="Genomic_DNA"/>
</dbReference>
<dbReference type="Proteomes" id="UP001152747">
    <property type="component" value="Unassembled WGS sequence"/>
</dbReference>
<dbReference type="InterPro" id="IPR017452">
    <property type="entry name" value="GPCR_Rhodpsn_7TM"/>
</dbReference>
<dbReference type="PROSITE" id="PS00237">
    <property type="entry name" value="G_PROTEIN_RECEP_F1_1"/>
    <property type="match status" value="1"/>
</dbReference>
<keyword evidence="17" id="KW-1185">Reference proteome</keyword>
<comment type="subcellular location">
    <subcellularLocation>
        <location evidence="1">Cell membrane</location>
        <topology evidence="1">Multi-pass membrane protein</topology>
    </subcellularLocation>
</comment>
<evidence type="ECO:0000256" key="14">
    <source>
        <dbReference type="SAM" id="Phobius"/>
    </source>
</evidence>
<feature type="transmembrane region" description="Helical" evidence="14">
    <location>
        <begin position="84"/>
        <end position="106"/>
    </location>
</feature>
<keyword evidence="2" id="KW-1003">Cell membrane</keyword>
<feature type="transmembrane region" description="Helical" evidence="14">
    <location>
        <begin position="154"/>
        <end position="175"/>
    </location>
</feature>
<sequence length="582" mass="65031">MNETDDFFNVTGVSSNMSSLDHAETSLQCSLRLSTEHFVLIFTFCTIFLLSVIGNSLVLLVILKQRTMRSITNIYLMNLAASDMMLSVVCMPPTLISMIMNCWVFGAYMCKVFAYLQPVVVTASAYTLAVIAFERYYAICKPLHSRIWQTRSHAYAMITLVWVVAITANGAMLFMYEQAQLNERAFTCAPIFSQIYIFINQCYITVVLLIVPLFIMTFLYGNVIRSLKTGIKLEITSVVEPTPSNGIAAATGPLKQSHSSHNLDSILVGSSTLARATSCIALFPPPPPPAASSVSTPFLTPTSIDDYKLQEQRRRSSGAVLLPPSAVVTSALPDSKLTIWQKLTNKLAYQPDKGANLEVNMSHRKSEASICLENPSLRSTHNQKSAMAKQRVIKMLIVVVIIFFCCWTPSYIYWLCLITTDTFQSLRMDIWNDRLNTVFTMLNYVSSCTNPITYCFLNKKFRNAVYATFGIRKKNMRNHFQKVYIPVNGGPANGKSSNDKPMINRSVSSTYIQQHQVVSNDPVTVTKNGTRTPVISRTTKNGTRTPVISRTTKNGTRTPVISRTVHASLIHHNNRIKSADVY</sequence>
<feature type="transmembrane region" description="Helical" evidence="14">
    <location>
        <begin position="392"/>
        <end position="414"/>
    </location>
</feature>
<dbReference type="SUPFAM" id="SSF81321">
    <property type="entry name" value="Family A G protein-coupled receptor-like"/>
    <property type="match status" value="1"/>
</dbReference>
<dbReference type="PANTHER" id="PTHR24238">
    <property type="entry name" value="G-PROTEIN COUPLED RECEPTOR"/>
    <property type="match status" value="1"/>
</dbReference>
<keyword evidence="12" id="KW-0449">Lipoprotein</keyword>
<feature type="transmembrane region" description="Helical" evidence="14">
    <location>
        <begin position="38"/>
        <end position="63"/>
    </location>
</feature>
<keyword evidence="4 14" id="KW-1133">Transmembrane helix</keyword>
<dbReference type="GO" id="GO:0005886">
    <property type="term" value="C:plasma membrane"/>
    <property type="evidence" value="ECO:0007669"/>
    <property type="project" value="UniProtKB-SubCell"/>
</dbReference>
<name>A0A9P1MYG5_9PELO</name>
<evidence type="ECO:0000259" key="15">
    <source>
        <dbReference type="PROSITE" id="PS50262"/>
    </source>
</evidence>
<dbReference type="SMART" id="SM01381">
    <property type="entry name" value="7TM_GPCR_Srsx"/>
    <property type="match status" value="1"/>
</dbReference>
<evidence type="ECO:0000256" key="6">
    <source>
        <dbReference type="ARBA" id="ARBA00023136"/>
    </source>
</evidence>
<evidence type="ECO:0000256" key="5">
    <source>
        <dbReference type="ARBA" id="ARBA00023040"/>
    </source>
</evidence>
<keyword evidence="7" id="KW-0564">Palmitate</keyword>
<dbReference type="PANTHER" id="PTHR24238:SF75">
    <property type="entry name" value="CHOLECYSTOKININ-LIKE RECEPTOR AT 17D1-RELATED"/>
    <property type="match status" value="1"/>
</dbReference>
<evidence type="ECO:0000256" key="4">
    <source>
        <dbReference type="ARBA" id="ARBA00022989"/>
    </source>
</evidence>
<dbReference type="Gene3D" id="1.20.1070.10">
    <property type="entry name" value="Rhodopsin 7-helix transmembrane proteins"/>
    <property type="match status" value="2"/>
</dbReference>
<evidence type="ECO:0000256" key="11">
    <source>
        <dbReference type="ARBA" id="ARBA00023224"/>
    </source>
</evidence>
<comment type="caution">
    <text evidence="16">The sequence shown here is derived from an EMBL/GenBank/DDBJ whole genome shotgun (WGS) entry which is preliminary data.</text>
</comment>
<dbReference type="CDD" id="cd14993">
    <property type="entry name" value="7tmA_CCKR-like"/>
    <property type="match status" value="1"/>
</dbReference>
<comment type="similarity">
    <text evidence="13">Belongs to the G-protein coupled receptor 1 family.</text>
</comment>
<reference evidence="16" key="1">
    <citation type="submission" date="2022-11" db="EMBL/GenBank/DDBJ databases">
        <authorList>
            <person name="Kikuchi T."/>
        </authorList>
    </citation>
    <scope>NUCLEOTIDE SEQUENCE</scope>
    <source>
        <strain evidence="16">PS1010</strain>
    </source>
</reference>
<dbReference type="OrthoDB" id="10037617at2759"/>
<feature type="transmembrane region" description="Helical" evidence="14">
    <location>
        <begin position="112"/>
        <end position="133"/>
    </location>
</feature>
<dbReference type="InterPro" id="IPR009126">
    <property type="entry name" value="Cholcskin_rcpt"/>
</dbReference>
<evidence type="ECO:0000256" key="8">
    <source>
        <dbReference type="ARBA" id="ARBA00023157"/>
    </source>
</evidence>
<keyword evidence="6 14" id="KW-0472">Membrane</keyword>
<dbReference type="Pfam" id="PF00001">
    <property type="entry name" value="7tm_1"/>
    <property type="match status" value="1"/>
</dbReference>
<protein>
    <recommendedName>
        <fullName evidence="15">G-protein coupled receptors family 1 profile domain-containing protein</fullName>
    </recommendedName>
</protein>
<accession>A0A9P1MYG5</accession>
<evidence type="ECO:0000256" key="9">
    <source>
        <dbReference type="ARBA" id="ARBA00023170"/>
    </source>
</evidence>
<evidence type="ECO:0000313" key="17">
    <source>
        <dbReference type="Proteomes" id="UP001152747"/>
    </source>
</evidence>
<evidence type="ECO:0000256" key="1">
    <source>
        <dbReference type="ARBA" id="ARBA00004651"/>
    </source>
</evidence>
<gene>
    <name evidence="16" type="ORF">CAMP_LOCUS7546</name>
</gene>
<feature type="transmembrane region" description="Helical" evidence="14">
    <location>
        <begin position="195"/>
        <end position="220"/>
    </location>
</feature>
<evidence type="ECO:0000256" key="2">
    <source>
        <dbReference type="ARBA" id="ARBA00022475"/>
    </source>
</evidence>
<dbReference type="PRINTS" id="PR00237">
    <property type="entry name" value="GPCRRHODOPSN"/>
</dbReference>
<keyword evidence="10" id="KW-0325">Glycoprotein</keyword>
<keyword evidence="9 13" id="KW-0675">Receptor</keyword>
<dbReference type="AlphaFoldDB" id="A0A9P1MYG5"/>
<evidence type="ECO:0000256" key="3">
    <source>
        <dbReference type="ARBA" id="ARBA00022692"/>
    </source>
</evidence>
<dbReference type="PROSITE" id="PS50262">
    <property type="entry name" value="G_PROTEIN_RECEP_F1_2"/>
    <property type="match status" value="1"/>
</dbReference>
<dbReference type="GO" id="GO:0008188">
    <property type="term" value="F:neuropeptide receptor activity"/>
    <property type="evidence" value="ECO:0007669"/>
    <property type="project" value="TreeGrafter"/>
</dbReference>
<evidence type="ECO:0000256" key="7">
    <source>
        <dbReference type="ARBA" id="ARBA00023139"/>
    </source>
</evidence>
<feature type="domain" description="G-protein coupled receptors family 1 profile" evidence="15">
    <location>
        <begin position="54"/>
        <end position="454"/>
    </location>
</feature>
<keyword evidence="3 13" id="KW-0812">Transmembrane</keyword>
<keyword evidence="11 13" id="KW-0807">Transducer</keyword>
<keyword evidence="8" id="KW-1015">Disulfide bond</keyword>
<evidence type="ECO:0000256" key="13">
    <source>
        <dbReference type="RuleBase" id="RU000688"/>
    </source>
</evidence>
<dbReference type="PRINTS" id="PR01822">
    <property type="entry name" value="CCYSTOKININR"/>
</dbReference>
<organism evidence="16 17">
    <name type="scientific">Caenorhabditis angaria</name>
    <dbReference type="NCBI Taxonomy" id="860376"/>
    <lineage>
        <taxon>Eukaryota</taxon>
        <taxon>Metazoa</taxon>
        <taxon>Ecdysozoa</taxon>
        <taxon>Nematoda</taxon>
        <taxon>Chromadorea</taxon>
        <taxon>Rhabditida</taxon>
        <taxon>Rhabditina</taxon>
        <taxon>Rhabditomorpha</taxon>
        <taxon>Rhabditoidea</taxon>
        <taxon>Rhabditidae</taxon>
        <taxon>Peloderinae</taxon>
        <taxon>Caenorhabditis</taxon>
    </lineage>
</organism>
<evidence type="ECO:0000256" key="12">
    <source>
        <dbReference type="ARBA" id="ARBA00023288"/>
    </source>
</evidence>